<dbReference type="InterPro" id="IPR022642">
    <property type="entry name" value="CheR_C"/>
</dbReference>
<name>A0ABV0J8G8_9CYAN</name>
<comment type="caution">
    <text evidence="2">The sequence shown here is derived from an EMBL/GenBank/DDBJ whole genome shotgun (WGS) entry which is preliminary data.</text>
</comment>
<protein>
    <submittedName>
        <fullName evidence="2">Protein-glutamate O-methyltransferase CheR</fullName>
    </submittedName>
</protein>
<dbReference type="InterPro" id="IPR029063">
    <property type="entry name" value="SAM-dependent_MTases_sf"/>
</dbReference>
<evidence type="ECO:0000313" key="3">
    <source>
        <dbReference type="Proteomes" id="UP001464891"/>
    </source>
</evidence>
<keyword evidence="3" id="KW-1185">Reference proteome</keyword>
<organism evidence="2 3">
    <name type="scientific">Trichocoleus desertorum GB2-A4</name>
    <dbReference type="NCBI Taxonomy" id="2933944"/>
    <lineage>
        <taxon>Bacteria</taxon>
        <taxon>Bacillati</taxon>
        <taxon>Cyanobacteriota</taxon>
        <taxon>Cyanophyceae</taxon>
        <taxon>Leptolyngbyales</taxon>
        <taxon>Trichocoleusaceae</taxon>
        <taxon>Trichocoleus</taxon>
    </lineage>
</organism>
<dbReference type="PANTHER" id="PTHR24422:SF8">
    <property type="entry name" value="CHEMOTAXIS PROTEIN"/>
    <property type="match status" value="1"/>
</dbReference>
<dbReference type="PRINTS" id="PR00996">
    <property type="entry name" value="CHERMTFRASE"/>
</dbReference>
<evidence type="ECO:0000313" key="2">
    <source>
        <dbReference type="EMBL" id="MEP0818068.1"/>
    </source>
</evidence>
<dbReference type="PROSITE" id="PS50123">
    <property type="entry name" value="CHER"/>
    <property type="match status" value="1"/>
</dbReference>
<evidence type="ECO:0000259" key="1">
    <source>
        <dbReference type="PROSITE" id="PS50123"/>
    </source>
</evidence>
<reference evidence="2 3" key="1">
    <citation type="submission" date="2022-04" db="EMBL/GenBank/DDBJ databases">
        <title>Positive selection, recombination, and allopatry shape intraspecific diversity of widespread and dominant cyanobacteria.</title>
        <authorList>
            <person name="Wei J."/>
            <person name="Shu W."/>
            <person name="Hu C."/>
        </authorList>
    </citation>
    <scope>NUCLEOTIDE SEQUENCE [LARGE SCALE GENOMIC DNA]</scope>
    <source>
        <strain evidence="2 3">GB2-A4</strain>
    </source>
</reference>
<dbReference type="Gene3D" id="3.40.50.150">
    <property type="entry name" value="Vaccinia Virus protein VP39"/>
    <property type="match status" value="1"/>
</dbReference>
<sequence length="272" mass="32104">MNNLEELEIHLLLEGVFRHYGFDFRNYALASIKRRIWNTIRAEHLKSISGLQEKILHEPECLERFLLGLSVNVTSMFRDPSFYLAFRQKVVPLLRTYPFIRIWHAGCSTGEEVYSMAILLQEEGLYHRCRIYATDMNESVLRQAKVGIFPLHLMQEYTQLYLKAGGKRSFSEYYTAAYDNAIFRATLKENLIFSQHNLATDASFNEFNVILCRNVLIYFNNTLQERVHKLLYESLGRFGILGVGHQESLRLTKYEDCYEELESREKLYRRIK</sequence>
<dbReference type="PANTHER" id="PTHR24422">
    <property type="entry name" value="CHEMOTAXIS PROTEIN METHYLTRANSFERASE"/>
    <property type="match status" value="1"/>
</dbReference>
<feature type="domain" description="CheR-type methyltransferase" evidence="1">
    <location>
        <begin position="1"/>
        <end position="272"/>
    </location>
</feature>
<dbReference type="EMBL" id="JAMPKM010000007">
    <property type="protein sequence ID" value="MEP0818068.1"/>
    <property type="molecule type" value="Genomic_DNA"/>
</dbReference>
<dbReference type="InterPro" id="IPR022641">
    <property type="entry name" value="CheR_N"/>
</dbReference>
<dbReference type="InterPro" id="IPR050903">
    <property type="entry name" value="Bact_Chemotaxis_MeTrfase"/>
</dbReference>
<dbReference type="SUPFAM" id="SSF47757">
    <property type="entry name" value="Chemotaxis receptor methyltransferase CheR, N-terminal domain"/>
    <property type="match status" value="1"/>
</dbReference>
<proteinExistence type="predicted"/>
<dbReference type="InterPro" id="IPR000780">
    <property type="entry name" value="CheR_MeTrfase"/>
</dbReference>
<dbReference type="Proteomes" id="UP001464891">
    <property type="component" value="Unassembled WGS sequence"/>
</dbReference>
<gene>
    <name evidence="2" type="ORF">NC998_13285</name>
</gene>
<dbReference type="SMART" id="SM00138">
    <property type="entry name" value="MeTrc"/>
    <property type="match status" value="1"/>
</dbReference>
<accession>A0ABV0J8G8</accession>
<dbReference type="Pfam" id="PF03705">
    <property type="entry name" value="CheR_N"/>
    <property type="match status" value="1"/>
</dbReference>
<dbReference type="RefSeq" id="WP_190432489.1">
    <property type="nucleotide sequence ID" value="NZ_JAMPKM010000007.1"/>
</dbReference>
<dbReference type="Pfam" id="PF01739">
    <property type="entry name" value="CheR"/>
    <property type="match status" value="1"/>
</dbReference>
<dbReference type="SUPFAM" id="SSF53335">
    <property type="entry name" value="S-adenosyl-L-methionine-dependent methyltransferases"/>
    <property type="match status" value="1"/>
</dbReference>